<accession>A0ABT0THC3</accession>
<evidence type="ECO:0000256" key="3">
    <source>
        <dbReference type="ARBA" id="ARBA00022679"/>
    </source>
</evidence>
<feature type="domain" description="Glycosyltransferase 2-like" evidence="5">
    <location>
        <begin position="72"/>
        <end position="116"/>
    </location>
</feature>
<dbReference type="GO" id="GO:0016757">
    <property type="term" value="F:glycosyltransferase activity"/>
    <property type="evidence" value="ECO:0007669"/>
    <property type="project" value="UniProtKB-KW"/>
</dbReference>
<sequence length="483" mass="55561">MTDILTLLQHYFETFYPSNTYNNTTRILTIGLFGSLILTNVFSFIAIKRYLFKKNFSQSKKLALMNHAPGISIITGAHNESLTIIDNVHSLLSLNYHKFELIVVNDGSKDDTLEKLIKEFDLEETKYFFETIILTAPIKKVYKSKNLAYKSLVVIDKVNGGGKADAINAGLNLAKYDYFLNIDVDCILDFDTLLIMMDVVLNEKKRCIGVGATLRMSNSSFVKRGTIEKVGVPKKLLVRFQELEYVRSFVLGKMAWSFLNAVPNISGGLGLFDKEIVLKIGGYDNNSLGEDMDLVFRMIIYMQENNEPYCVRSVPRTLCWTEGPESLKILVRQRIRWSRGLVQILKKNKRVLFNPKYGIMGMVIYPYNFFVEFLSPFIEFTGFLIMIYCFFYDPIMFLNMLYLVVVIISFYVGLSFTAVFLDRKVFKYYQNSFVTLGIATMAILEPIMYHPIILYCSIKGFFDEVTGKKKKWGVMTRKGFNNI</sequence>
<proteinExistence type="inferred from homology"/>
<dbReference type="EC" id="2.4.-.-" evidence="7"/>
<keyword evidence="4" id="KW-0472">Membrane</keyword>
<dbReference type="PANTHER" id="PTHR43630:SF1">
    <property type="entry name" value="POLY-BETA-1,6-N-ACETYL-D-GLUCOSAMINE SYNTHASE"/>
    <property type="match status" value="1"/>
</dbReference>
<evidence type="ECO:0000313" key="7">
    <source>
        <dbReference type="EMBL" id="MCL9770353.1"/>
    </source>
</evidence>
<gene>
    <name evidence="7" type="ORF">NAT47_07975</name>
</gene>
<protein>
    <submittedName>
        <fullName evidence="7">Glycosyltransferase</fullName>
        <ecNumber evidence="7">2.4.-.-</ecNumber>
    </submittedName>
</protein>
<feature type="domain" description="Glycosyltransferase 2-like" evidence="5">
    <location>
        <begin position="148"/>
        <end position="227"/>
    </location>
</feature>
<dbReference type="CDD" id="cd06423">
    <property type="entry name" value="CESA_like"/>
    <property type="match status" value="1"/>
</dbReference>
<keyword evidence="2 7" id="KW-0328">Glycosyltransferase</keyword>
<keyword evidence="4" id="KW-1133">Transmembrane helix</keyword>
<evidence type="ECO:0000256" key="1">
    <source>
        <dbReference type="ARBA" id="ARBA00006739"/>
    </source>
</evidence>
<dbReference type="InterPro" id="IPR029044">
    <property type="entry name" value="Nucleotide-diphossugar_trans"/>
</dbReference>
<comment type="similarity">
    <text evidence="1">Belongs to the glycosyltransferase 2 family.</text>
</comment>
<dbReference type="Pfam" id="PF00535">
    <property type="entry name" value="Glycos_transf_2"/>
    <property type="match status" value="2"/>
</dbReference>
<dbReference type="SUPFAM" id="SSF53448">
    <property type="entry name" value="Nucleotide-diphospho-sugar transferases"/>
    <property type="match status" value="1"/>
</dbReference>
<dbReference type="EMBL" id="JAMLJN010000005">
    <property type="protein sequence ID" value="MCL9770353.1"/>
    <property type="molecule type" value="Genomic_DNA"/>
</dbReference>
<name>A0ABT0THC3_9FLAO</name>
<keyword evidence="3 7" id="KW-0808">Transferase</keyword>
<feature type="domain" description="Glycosyltransferase 2-like" evidence="6">
    <location>
        <begin position="257"/>
        <end position="405"/>
    </location>
</feature>
<dbReference type="Pfam" id="PF13632">
    <property type="entry name" value="Glyco_trans_2_3"/>
    <property type="match status" value="1"/>
</dbReference>
<feature type="transmembrane region" description="Helical" evidence="4">
    <location>
        <begin position="369"/>
        <end position="388"/>
    </location>
</feature>
<evidence type="ECO:0000259" key="5">
    <source>
        <dbReference type="Pfam" id="PF00535"/>
    </source>
</evidence>
<evidence type="ECO:0000313" key="8">
    <source>
        <dbReference type="Proteomes" id="UP001203342"/>
    </source>
</evidence>
<feature type="transmembrane region" description="Helical" evidence="4">
    <location>
        <begin position="433"/>
        <end position="452"/>
    </location>
</feature>
<keyword evidence="4" id="KW-0812">Transmembrane</keyword>
<comment type="caution">
    <text evidence="7">The sequence shown here is derived from an EMBL/GenBank/DDBJ whole genome shotgun (WGS) entry which is preliminary data.</text>
</comment>
<keyword evidence="8" id="KW-1185">Reference proteome</keyword>
<evidence type="ECO:0000256" key="2">
    <source>
        <dbReference type="ARBA" id="ARBA00022676"/>
    </source>
</evidence>
<evidence type="ECO:0000256" key="4">
    <source>
        <dbReference type="SAM" id="Phobius"/>
    </source>
</evidence>
<feature type="transmembrane region" description="Helical" evidence="4">
    <location>
        <begin position="400"/>
        <end position="421"/>
    </location>
</feature>
<organism evidence="7 8">
    <name type="scientific">Flavobacterium fragile</name>
    <dbReference type="NCBI Taxonomy" id="2949085"/>
    <lineage>
        <taxon>Bacteria</taxon>
        <taxon>Pseudomonadati</taxon>
        <taxon>Bacteroidota</taxon>
        <taxon>Flavobacteriia</taxon>
        <taxon>Flavobacteriales</taxon>
        <taxon>Flavobacteriaceae</taxon>
        <taxon>Flavobacterium</taxon>
    </lineage>
</organism>
<dbReference type="InterPro" id="IPR001173">
    <property type="entry name" value="Glyco_trans_2-like"/>
</dbReference>
<dbReference type="Gene3D" id="3.90.550.10">
    <property type="entry name" value="Spore Coat Polysaccharide Biosynthesis Protein SpsA, Chain A"/>
    <property type="match status" value="1"/>
</dbReference>
<feature type="transmembrane region" description="Helical" evidence="4">
    <location>
        <begin position="27"/>
        <end position="47"/>
    </location>
</feature>
<reference evidence="7 8" key="1">
    <citation type="submission" date="2022-05" db="EMBL/GenBank/DDBJ databases">
        <title>Flavobacterium sp., isolated from activated sludge.</title>
        <authorList>
            <person name="Ran Q."/>
        </authorList>
    </citation>
    <scope>NUCLEOTIDE SEQUENCE [LARGE SCALE GENOMIC DNA]</scope>
    <source>
        <strain evidence="7 8">HXWNR69</strain>
    </source>
</reference>
<dbReference type="PANTHER" id="PTHR43630">
    <property type="entry name" value="POLY-BETA-1,6-N-ACETYL-D-GLUCOSAMINE SYNTHASE"/>
    <property type="match status" value="1"/>
</dbReference>
<dbReference type="Proteomes" id="UP001203342">
    <property type="component" value="Unassembled WGS sequence"/>
</dbReference>
<evidence type="ECO:0000259" key="6">
    <source>
        <dbReference type="Pfam" id="PF13632"/>
    </source>
</evidence>
<dbReference type="RefSeq" id="WP_250581873.1">
    <property type="nucleotide sequence ID" value="NZ_JAMLJN010000005.1"/>
</dbReference>